<name>A0A0C2BLS2_9BURK</name>
<evidence type="ECO:0000313" key="1">
    <source>
        <dbReference type="EMBL" id="KIF82210.1"/>
    </source>
</evidence>
<sequence>MSASTELQGKALYALYHHFAQGLVMKIQITSDADLIVRSFAYVAKQLAPSVQYEQILGEAERHRSALRLLQRDAFEMAEQGVRRHALTKTESDRMREAAAQAIAQGQQAISRITAQYAPHKQAA</sequence>
<proteinExistence type="predicted"/>
<reference evidence="1 2" key="1">
    <citation type="submission" date="2014-12" db="EMBL/GenBank/DDBJ databases">
        <title>Denitrispirillum autotrophicum gen. nov., sp. nov., Denitrifying, Facultatively Autotrophic Bacteria Isolated from Rice Paddy Soil.</title>
        <authorList>
            <person name="Ishii S."/>
            <person name="Ashida N."/>
            <person name="Ohno H."/>
            <person name="Otsuka S."/>
            <person name="Yokota A."/>
            <person name="Senoo K."/>
        </authorList>
    </citation>
    <scope>NUCLEOTIDE SEQUENCE [LARGE SCALE GENOMIC DNA]</scope>
    <source>
        <strain evidence="1 2">TSA66</strain>
    </source>
</reference>
<dbReference type="AlphaFoldDB" id="A0A0C2BLS2"/>
<gene>
    <name evidence="1" type="ORF">TSA66_17650</name>
</gene>
<evidence type="ECO:0000313" key="2">
    <source>
        <dbReference type="Proteomes" id="UP000031572"/>
    </source>
</evidence>
<organism evidence="1 2">
    <name type="scientific">Noviherbaspirillum autotrophicum</name>
    <dbReference type="NCBI Taxonomy" id="709839"/>
    <lineage>
        <taxon>Bacteria</taxon>
        <taxon>Pseudomonadati</taxon>
        <taxon>Pseudomonadota</taxon>
        <taxon>Betaproteobacteria</taxon>
        <taxon>Burkholderiales</taxon>
        <taxon>Oxalobacteraceae</taxon>
        <taxon>Noviherbaspirillum</taxon>
    </lineage>
</organism>
<dbReference type="Proteomes" id="UP000031572">
    <property type="component" value="Unassembled WGS sequence"/>
</dbReference>
<dbReference type="EMBL" id="JWJG01000028">
    <property type="protein sequence ID" value="KIF82210.1"/>
    <property type="molecule type" value="Genomic_DNA"/>
</dbReference>
<accession>A0A0C2BLS2</accession>
<keyword evidence="2" id="KW-1185">Reference proteome</keyword>
<protein>
    <submittedName>
        <fullName evidence="1">Uncharacterized protein</fullName>
    </submittedName>
</protein>
<comment type="caution">
    <text evidence="1">The sequence shown here is derived from an EMBL/GenBank/DDBJ whole genome shotgun (WGS) entry which is preliminary data.</text>
</comment>